<organism evidence="1 2">
    <name type="scientific">Diphasiastrum complanatum</name>
    <name type="common">Issler's clubmoss</name>
    <name type="synonym">Lycopodium complanatum</name>
    <dbReference type="NCBI Taxonomy" id="34168"/>
    <lineage>
        <taxon>Eukaryota</taxon>
        <taxon>Viridiplantae</taxon>
        <taxon>Streptophyta</taxon>
        <taxon>Embryophyta</taxon>
        <taxon>Tracheophyta</taxon>
        <taxon>Lycopodiopsida</taxon>
        <taxon>Lycopodiales</taxon>
        <taxon>Lycopodiaceae</taxon>
        <taxon>Lycopodioideae</taxon>
        <taxon>Diphasiastrum</taxon>
    </lineage>
</organism>
<gene>
    <name evidence="1" type="ORF">O6H91_11G118400</name>
</gene>
<reference evidence="2" key="1">
    <citation type="journal article" date="2024" name="Proc. Natl. Acad. Sci. U.S.A.">
        <title>Extraordinary preservation of gene collinearity over three hundred million years revealed in homosporous lycophytes.</title>
        <authorList>
            <person name="Li C."/>
            <person name="Wickell D."/>
            <person name="Kuo L.Y."/>
            <person name="Chen X."/>
            <person name="Nie B."/>
            <person name="Liao X."/>
            <person name="Peng D."/>
            <person name="Ji J."/>
            <person name="Jenkins J."/>
            <person name="Williams M."/>
            <person name="Shu S."/>
            <person name="Plott C."/>
            <person name="Barry K."/>
            <person name="Rajasekar S."/>
            <person name="Grimwood J."/>
            <person name="Han X."/>
            <person name="Sun S."/>
            <person name="Hou Z."/>
            <person name="He W."/>
            <person name="Dai G."/>
            <person name="Sun C."/>
            <person name="Schmutz J."/>
            <person name="Leebens-Mack J.H."/>
            <person name="Li F.W."/>
            <person name="Wang L."/>
        </authorList>
    </citation>
    <scope>NUCLEOTIDE SEQUENCE [LARGE SCALE GENOMIC DNA]</scope>
    <source>
        <strain evidence="2">cv. PW_Plant_1</strain>
    </source>
</reference>
<evidence type="ECO:0000313" key="1">
    <source>
        <dbReference type="EMBL" id="KAJ7540009.1"/>
    </source>
</evidence>
<accession>A0ACC2CDS6</accession>
<dbReference type="Proteomes" id="UP001162992">
    <property type="component" value="Chromosome 11"/>
</dbReference>
<protein>
    <submittedName>
        <fullName evidence="1">Uncharacterized protein</fullName>
    </submittedName>
</protein>
<comment type="caution">
    <text evidence="1">The sequence shown here is derived from an EMBL/GenBank/DDBJ whole genome shotgun (WGS) entry which is preliminary data.</text>
</comment>
<proteinExistence type="predicted"/>
<sequence length="117" mass="13141">MRPQKDMTQKFKAMCIISYRIQSRKLFEGVRVSKTVNLEENNQAAADFEVRVALELSLLNAIMFLCNSTQFAVAALTSTDGVSGAIQFTQSDDEYVAEGNLISCFKFKKDRHLFSSS</sequence>
<dbReference type="EMBL" id="CM055102">
    <property type="protein sequence ID" value="KAJ7540009.1"/>
    <property type="molecule type" value="Genomic_DNA"/>
</dbReference>
<keyword evidence="2" id="KW-1185">Reference proteome</keyword>
<evidence type="ECO:0000313" key="2">
    <source>
        <dbReference type="Proteomes" id="UP001162992"/>
    </source>
</evidence>
<name>A0ACC2CDS6_DIPCM</name>